<sequence>MDDDNQYGSTVSGGCALSAMETEGGNGRWPRQETLKLLEVRSQLDSKFKEAIQKGPLWDEVSR</sequence>
<protein>
    <recommendedName>
        <fullName evidence="4">Myb-like domain-containing protein</fullName>
    </recommendedName>
</protein>
<dbReference type="AlphaFoldDB" id="A0A3Q7ILM6"/>
<dbReference type="STRING" id="4081.A0A3Q7ILM6"/>
<dbReference type="InParanoid" id="A0A3Q7ILM6"/>
<reference evidence="2" key="1">
    <citation type="journal article" date="2012" name="Nature">
        <title>The tomato genome sequence provides insights into fleshy fruit evolution.</title>
        <authorList>
            <consortium name="Tomato Genome Consortium"/>
        </authorList>
    </citation>
    <scope>NUCLEOTIDE SEQUENCE [LARGE SCALE GENOMIC DNA]</scope>
    <source>
        <strain evidence="2">cv. Heinz 1706</strain>
    </source>
</reference>
<dbReference type="Proteomes" id="UP000004994">
    <property type="component" value="Chromosome 10"/>
</dbReference>
<dbReference type="Gramene" id="Solyc10g083563.1.1">
    <property type="protein sequence ID" value="Solyc10g083563.1.1"/>
    <property type="gene ID" value="Solyc10g083563.1"/>
</dbReference>
<reference evidence="2" key="2">
    <citation type="submission" date="2019-01" db="UniProtKB">
        <authorList>
            <consortium name="EnsemblPlants"/>
        </authorList>
    </citation>
    <scope>IDENTIFICATION</scope>
    <source>
        <strain evidence="2">cv. Heinz 1706</strain>
    </source>
</reference>
<organism evidence="2">
    <name type="scientific">Solanum lycopersicum</name>
    <name type="common">Tomato</name>
    <name type="synonym">Lycopersicon esculentum</name>
    <dbReference type="NCBI Taxonomy" id="4081"/>
    <lineage>
        <taxon>Eukaryota</taxon>
        <taxon>Viridiplantae</taxon>
        <taxon>Streptophyta</taxon>
        <taxon>Embryophyta</taxon>
        <taxon>Tracheophyta</taxon>
        <taxon>Spermatophyta</taxon>
        <taxon>Magnoliopsida</taxon>
        <taxon>eudicotyledons</taxon>
        <taxon>Gunneridae</taxon>
        <taxon>Pentapetalae</taxon>
        <taxon>asterids</taxon>
        <taxon>lamiids</taxon>
        <taxon>Solanales</taxon>
        <taxon>Solanaceae</taxon>
        <taxon>Solanoideae</taxon>
        <taxon>Solaneae</taxon>
        <taxon>Solanum</taxon>
        <taxon>Solanum subgen. Lycopersicon</taxon>
    </lineage>
</organism>
<dbReference type="PANTHER" id="PTHR21654:SF60">
    <property type="entry name" value="TRIHELIX TRANSCRIPTION FACTOR PTL"/>
    <property type="match status" value="1"/>
</dbReference>
<evidence type="ECO:0000313" key="2">
    <source>
        <dbReference type="EnsemblPlants" id="Solyc10g083563.1.1"/>
    </source>
</evidence>
<dbReference type="Gene3D" id="1.10.10.60">
    <property type="entry name" value="Homeodomain-like"/>
    <property type="match status" value="1"/>
</dbReference>
<evidence type="ECO:0000313" key="3">
    <source>
        <dbReference type="Proteomes" id="UP000004994"/>
    </source>
</evidence>
<evidence type="ECO:0000256" key="1">
    <source>
        <dbReference type="SAM" id="MobiDB-lite"/>
    </source>
</evidence>
<proteinExistence type="predicted"/>
<keyword evidence="3" id="KW-1185">Reference proteome</keyword>
<dbReference type="EnsemblPlants" id="Solyc10g083563.1.1">
    <property type="protein sequence ID" value="Solyc10g083563.1.1"/>
    <property type="gene ID" value="Solyc10g083563.1"/>
</dbReference>
<feature type="region of interest" description="Disordered" evidence="1">
    <location>
        <begin position="1"/>
        <end position="29"/>
    </location>
</feature>
<dbReference type="PANTHER" id="PTHR21654">
    <property type="entry name" value="FI21293P1"/>
    <property type="match status" value="1"/>
</dbReference>
<feature type="compositionally biased region" description="Polar residues" evidence="1">
    <location>
        <begin position="1"/>
        <end position="12"/>
    </location>
</feature>
<accession>A0A3Q7ILM6</accession>
<evidence type="ECO:0008006" key="4">
    <source>
        <dbReference type="Google" id="ProtNLM"/>
    </source>
</evidence>
<name>A0A3Q7ILM6_SOLLC</name>